<dbReference type="Pfam" id="PF04333">
    <property type="entry name" value="MlaA"/>
    <property type="match status" value="1"/>
</dbReference>
<reference evidence="4 5" key="1">
    <citation type="submission" date="2018-11" db="EMBL/GenBank/DDBJ databases">
        <title>Genomic Encyclopedia of Type Strains, Phase IV (KMG-IV): sequencing the most valuable type-strain genomes for metagenomic binning, comparative biology and taxonomic classification.</title>
        <authorList>
            <person name="Goeker M."/>
        </authorList>
    </citation>
    <scope>NUCLEOTIDE SEQUENCE [LARGE SCALE GENOMIC DNA]</scope>
    <source>
        <strain evidence="4 5">DSM 5900</strain>
    </source>
</reference>
<dbReference type="EMBL" id="RJKX01000019">
    <property type="protein sequence ID" value="ROP81065.1"/>
    <property type="molecule type" value="Genomic_DNA"/>
</dbReference>
<evidence type="ECO:0000313" key="5">
    <source>
        <dbReference type="Proteomes" id="UP000278222"/>
    </source>
</evidence>
<proteinExistence type="inferred from homology"/>
<evidence type="ECO:0000256" key="1">
    <source>
        <dbReference type="ARBA" id="ARBA00010634"/>
    </source>
</evidence>
<dbReference type="Proteomes" id="UP000278222">
    <property type="component" value="Unassembled WGS sequence"/>
</dbReference>
<keyword evidence="4" id="KW-0449">Lipoprotein</keyword>
<dbReference type="PROSITE" id="PS51257">
    <property type="entry name" value="PROKAR_LIPOPROTEIN"/>
    <property type="match status" value="1"/>
</dbReference>
<gene>
    <name evidence="4" type="ORF">EDC65_5400</name>
</gene>
<dbReference type="OrthoDB" id="9785326at2"/>
<evidence type="ECO:0000256" key="2">
    <source>
        <dbReference type="ARBA" id="ARBA00022729"/>
    </source>
</evidence>
<dbReference type="GO" id="GO:0120010">
    <property type="term" value="P:intermembrane phospholipid transfer"/>
    <property type="evidence" value="ECO:0007669"/>
    <property type="project" value="TreeGrafter"/>
</dbReference>
<comment type="similarity">
    <text evidence="1">Belongs to the MlaA family.</text>
</comment>
<evidence type="ECO:0000256" key="3">
    <source>
        <dbReference type="SAM" id="SignalP"/>
    </source>
</evidence>
<evidence type="ECO:0000313" key="4">
    <source>
        <dbReference type="EMBL" id="ROP81065.1"/>
    </source>
</evidence>
<sequence length="268" mass="29422">MKRPLSLICASAALVALLGCASPPQDPAERAQWEEENDPLEPLNREVFAVNRVIDGLLIKPAAMIYRGVVPEEGREAVRNVLGNLKEPVYAANHLLQGDLGGAGDAVARFAINTTVGVAGIMQPSADMGLPRKPNDFGKTLNQWGTGEGPYIVLPLIGPSNPRDTVGMVADMLMDPFMWAASANDMDWITYTRTGLDVLDKRAQVIDTLDEIERNSLDFYAQIRTLSRQRRHEELRRAAHQVSEMPVEIERVSAAADAPERVSIAERQ</sequence>
<dbReference type="PANTHER" id="PTHR30035:SF3">
    <property type="entry name" value="INTERMEMBRANE PHOSPHOLIPID TRANSPORT SYSTEM LIPOPROTEIN MLAA"/>
    <property type="match status" value="1"/>
</dbReference>
<dbReference type="PRINTS" id="PR01805">
    <property type="entry name" value="VACJLIPOPROT"/>
</dbReference>
<protein>
    <submittedName>
        <fullName evidence="4">Phospholipid-binding lipoprotein MlaA</fullName>
    </submittedName>
</protein>
<feature type="signal peptide" evidence="3">
    <location>
        <begin position="1"/>
        <end position="21"/>
    </location>
</feature>
<keyword evidence="5" id="KW-1185">Reference proteome</keyword>
<dbReference type="GO" id="GO:0016020">
    <property type="term" value="C:membrane"/>
    <property type="evidence" value="ECO:0007669"/>
    <property type="project" value="InterPro"/>
</dbReference>
<dbReference type="RefSeq" id="WP_123695558.1">
    <property type="nucleotide sequence ID" value="NZ_AP019700.1"/>
</dbReference>
<dbReference type="InterPro" id="IPR007428">
    <property type="entry name" value="MlaA"/>
</dbReference>
<comment type="caution">
    <text evidence="4">The sequence shown here is derived from an EMBL/GenBank/DDBJ whole genome shotgun (WGS) entry which is preliminary data.</text>
</comment>
<dbReference type="AlphaFoldDB" id="A0A3N1KUN5"/>
<organism evidence="4 5">
    <name type="scientific">Stella humosa</name>
    <dbReference type="NCBI Taxonomy" id="94"/>
    <lineage>
        <taxon>Bacteria</taxon>
        <taxon>Pseudomonadati</taxon>
        <taxon>Pseudomonadota</taxon>
        <taxon>Alphaproteobacteria</taxon>
        <taxon>Rhodospirillales</taxon>
        <taxon>Stellaceae</taxon>
        <taxon>Stella</taxon>
    </lineage>
</organism>
<name>A0A3N1KUN5_9PROT</name>
<accession>A0A3N1KUN5</accession>
<dbReference type="PANTHER" id="PTHR30035">
    <property type="entry name" value="LIPOPROTEIN VACJ-RELATED"/>
    <property type="match status" value="1"/>
</dbReference>
<keyword evidence="2 3" id="KW-0732">Signal</keyword>
<feature type="chain" id="PRO_5018300916" evidence="3">
    <location>
        <begin position="22"/>
        <end position="268"/>
    </location>
</feature>